<feature type="domain" description="PNPLA" evidence="4">
    <location>
        <begin position="6"/>
        <end position="199"/>
    </location>
</feature>
<evidence type="ECO:0000256" key="2">
    <source>
        <dbReference type="ARBA" id="ARBA00023098"/>
    </source>
</evidence>
<dbReference type="STRING" id="37658.SAMN05661086_02563"/>
<evidence type="ECO:0000313" key="5">
    <source>
        <dbReference type="EMBL" id="SFR93299.1"/>
    </source>
</evidence>
<dbReference type="InterPro" id="IPR002641">
    <property type="entry name" value="PNPLA_dom"/>
</dbReference>
<keyword evidence="3" id="KW-0378">Hydrolase</keyword>
<dbReference type="PANTHER" id="PTHR32176">
    <property type="entry name" value="XYLOSE ISOMERASE"/>
    <property type="match status" value="1"/>
</dbReference>
<protein>
    <submittedName>
        <fullName evidence="5">Patatin-like phospholipase</fullName>
    </submittedName>
</protein>
<dbReference type="GO" id="GO:0004620">
    <property type="term" value="F:phospholipase activity"/>
    <property type="evidence" value="ECO:0007669"/>
    <property type="project" value="TreeGrafter"/>
</dbReference>
<dbReference type="GO" id="GO:0016042">
    <property type="term" value="P:lipid catabolic process"/>
    <property type="evidence" value="ECO:0007669"/>
    <property type="project" value="UniProtKB-UniRule"/>
</dbReference>
<feature type="short sequence motif" description="GXGXXG" evidence="3">
    <location>
        <begin position="10"/>
        <end position="15"/>
    </location>
</feature>
<dbReference type="EMBL" id="FOYZ01000010">
    <property type="protein sequence ID" value="SFR93299.1"/>
    <property type="molecule type" value="Genomic_DNA"/>
</dbReference>
<dbReference type="Pfam" id="PF01734">
    <property type="entry name" value="Patatin"/>
    <property type="match status" value="1"/>
</dbReference>
<evidence type="ECO:0000256" key="1">
    <source>
        <dbReference type="ARBA" id="ARBA00010240"/>
    </source>
</evidence>
<feature type="active site" description="Nucleophile" evidence="3">
    <location>
        <position position="51"/>
    </location>
</feature>
<gene>
    <name evidence="5" type="ORF">SAMN05661086_02563</name>
</gene>
<dbReference type="OrthoDB" id="9807112at2"/>
<dbReference type="Proteomes" id="UP000199659">
    <property type="component" value="Unassembled WGS sequence"/>
</dbReference>
<keyword evidence="2 3" id="KW-0443">Lipid metabolism</keyword>
<comment type="similarity">
    <text evidence="1">Belongs to the patatin family.</text>
</comment>
<dbReference type="PANTHER" id="PTHR32176:SF92">
    <property type="entry name" value="XYLOSE ISOMERASE"/>
    <property type="match status" value="1"/>
</dbReference>
<dbReference type="AlphaFoldDB" id="A0A1I6KPX5"/>
<keyword evidence="3" id="KW-0442">Lipid degradation</keyword>
<dbReference type="RefSeq" id="WP_092561405.1">
    <property type="nucleotide sequence ID" value="NZ_FOYZ01000010.1"/>
</dbReference>
<sequence>MSVSILSIDGGGMKGIISAIVLNKFEELLQQHSHRPDARIADYFDLVAGTSVGSILTTLLLYPENGRPKYSVKEALDLLLTKSNEIFVKQPFYPLFGAKYSTQCYGNLLNDFFHEDTLDSLLKQCIITAYDTTDRKAVFFNSKNAKADPNRNPFIKEVVLASSAAPTFFPPVCLKSTPACEHSYIDGGVVANNPSMCALIEALKLDCCNGLQDVYLFSVGNVEKDSAYTYKEVKKWGVLEWALPMLHILMDSSEQTAHYQLQIFFNNFNMTSNYLRTSVYATNKVPSMDDNSEKAIAYFIKAGNELVERELVNLDKFARTLIKNKEQVSLPV</sequence>
<evidence type="ECO:0000313" key="6">
    <source>
        <dbReference type="Proteomes" id="UP000199659"/>
    </source>
</evidence>
<feature type="active site" description="Proton acceptor" evidence="3">
    <location>
        <position position="186"/>
    </location>
</feature>
<accession>A0A1I6KPX5</accession>
<evidence type="ECO:0000256" key="3">
    <source>
        <dbReference type="PROSITE-ProRule" id="PRU01161"/>
    </source>
</evidence>
<reference evidence="5 6" key="1">
    <citation type="submission" date="2016-10" db="EMBL/GenBank/DDBJ databases">
        <authorList>
            <person name="de Groot N.N."/>
        </authorList>
    </citation>
    <scope>NUCLEOTIDE SEQUENCE [LARGE SCALE GENOMIC DNA]</scope>
    <source>
        <strain evidence="5 6">743A</strain>
    </source>
</reference>
<dbReference type="Gene3D" id="3.40.1090.10">
    <property type="entry name" value="Cytosolic phospholipase A2 catalytic domain"/>
    <property type="match status" value="1"/>
</dbReference>
<proteinExistence type="inferred from homology"/>
<evidence type="ECO:0000259" key="4">
    <source>
        <dbReference type="PROSITE" id="PS51635"/>
    </source>
</evidence>
<name>A0A1I6KPX5_9FIRM</name>
<dbReference type="PROSITE" id="PS51635">
    <property type="entry name" value="PNPLA"/>
    <property type="match status" value="1"/>
</dbReference>
<dbReference type="GO" id="GO:0047372">
    <property type="term" value="F:monoacylglycerol lipase activity"/>
    <property type="evidence" value="ECO:0007669"/>
    <property type="project" value="TreeGrafter"/>
</dbReference>
<dbReference type="SUPFAM" id="SSF52151">
    <property type="entry name" value="FabD/lysophospholipase-like"/>
    <property type="match status" value="1"/>
</dbReference>
<dbReference type="InterPro" id="IPR016035">
    <property type="entry name" value="Acyl_Trfase/lysoPLipase"/>
</dbReference>
<feature type="short sequence motif" description="GXSXG" evidence="3">
    <location>
        <begin position="49"/>
        <end position="53"/>
    </location>
</feature>
<keyword evidence="6" id="KW-1185">Reference proteome</keyword>
<feature type="short sequence motif" description="DGA/G" evidence="3">
    <location>
        <begin position="186"/>
        <end position="188"/>
    </location>
</feature>
<organism evidence="5 6">
    <name type="scientific">Anaeromicropila populeti</name>
    <dbReference type="NCBI Taxonomy" id="37658"/>
    <lineage>
        <taxon>Bacteria</taxon>
        <taxon>Bacillati</taxon>
        <taxon>Bacillota</taxon>
        <taxon>Clostridia</taxon>
        <taxon>Lachnospirales</taxon>
        <taxon>Lachnospiraceae</taxon>
        <taxon>Anaeromicropila</taxon>
    </lineage>
</organism>